<comment type="caution">
    <text evidence="2">The sequence shown here is derived from an EMBL/GenBank/DDBJ whole genome shotgun (WGS) entry which is preliminary data.</text>
</comment>
<keyword evidence="1" id="KW-1133">Transmembrane helix</keyword>
<dbReference type="EMBL" id="JAGWCR010000004">
    <property type="protein sequence ID" value="MBS3648892.1"/>
    <property type="molecule type" value="Genomic_DNA"/>
</dbReference>
<feature type="transmembrane region" description="Helical" evidence="1">
    <location>
        <begin position="12"/>
        <end position="31"/>
    </location>
</feature>
<dbReference type="RefSeq" id="WP_188254454.1">
    <property type="nucleotide sequence ID" value="NZ_JABVCF010000004.1"/>
</dbReference>
<evidence type="ECO:0000313" key="2">
    <source>
        <dbReference type="EMBL" id="MBS3648892.1"/>
    </source>
</evidence>
<proteinExistence type="predicted"/>
<gene>
    <name evidence="2" type="ORF">KEU06_09760</name>
</gene>
<reference evidence="2" key="1">
    <citation type="submission" date="2021-04" db="EMBL/GenBank/DDBJ databases">
        <title>Pseudaminobacter soli sp. nov., isolated from paddy soil contaminated by heavy metals.</title>
        <authorList>
            <person name="Zhang K."/>
        </authorList>
    </citation>
    <scope>NUCLEOTIDE SEQUENCE</scope>
    <source>
        <strain evidence="2">19-2017</strain>
    </source>
</reference>
<dbReference type="AlphaFoldDB" id="A0A942DXL9"/>
<name>A0A942DXL9_9HYPH</name>
<keyword evidence="1" id="KW-0812">Transmembrane</keyword>
<sequence>MSDFLFALGRNTLGLVAGVGALCVFFFPFYLGHLVSEKKESQGLALGHAQWAGLKVTSIAYLIYGAVFLVVISWQGV</sequence>
<accession>A0A942DXL9</accession>
<keyword evidence="3" id="KW-1185">Reference proteome</keyword>
<protein>
    <submittedName>
        <fullName evidence="2">Uncharacterized protein</fullName>
    </submittedName>
</protein>
<organism evidence="2 3">
    <name type="scientific">Pseudaminobacter soli</name>
    <name type="common">ex Zhang et al. 2022</name>
    <dbReference type="NCBI Taxonomy" id="2831468"/>
    <lineage>
        <taxon>Bacteria</taxon>
        <taxon>Pseudomonadati</taxon>
        <taxon>Pseudomonadota</taxon>
        <taxon>Alphaproteobacteria</taxon>
        <taxon>Hyphomicrobiales</taxon>
        <taxon>Phyllobacteriaceae</taxon>
        <taxon>Pseudaminobacter</taxon>
    </lineage>
</organism>
<evidence type="ECO:0000313" key="3">
    <source>
        <dbReference type="Proteomes" id="UP000680348"/>
    </source>
</evidence>
<feature type="transmembrane region" description="Helical" evidence="1">
    <location>
        <begin position="52"/>
        <end position="74"/>
    </location>
</feature>
<keyword evidence="1" id="KW-0472">Membrane</keyword>
<dbReference type="Proteomes" id="UP000680348">
    <property type="component" value="Unassembled WGS sequence"/>
</dbReference>
<evidence type="ECO:0000256" key="1">
    <source>
        <dbReference type="SAM" id="Phobius"/>
    </source>
</evidence>